<organism evidence="1 2">
    <name type="scientific">Diplocloster modestus</name>
    <dbReference type="NCBI Taxonomy" id="2850322"/>
    <lineage>
        <taxon>Bacteria</taxon>
        <taxon>Bacillati</taxon>
        <taxon>Bacillota</taxon>
        <taxon>Clostridia</taxon>
        <taxon>Lachnospirales</taxon>
        <taxon>Lachnospiraceae</taxon>
        <taxon>Diplocloster</taxon>
    </lineage>
</organism>
<dbReference type="InterPro" id="IPR005502">
    <property type="entry name" value="Ribosyl_crysJ1"/>
</dbReference>
<dbReference type="Gene3D" id="2.60.120.560">
    <property type="entry name" value="Exo-inulinase, domain 1"/>
    <property type="match status" value="1"/>
</dbReference>
<gene>
    <name evidence="1" type="ORF">KTH90_23845</name>
</gene>
<name>A0ABS6KES4_9FIRM</name>
<accession>A0ABS6KES4</accession>
<evidence type="ECO:0000313" key="2">
    <source>
        <dbReference type="Proteomes" id="UP001314681"/>
    </source>
</evidence>
<comment type="caution">
    <text evidence="1">The sequence shown here is derived from an EMBL/GenBank/DDBJ whole genome shotgun (WGS) entry which is preliminary data.</text>
</comment>
<sequence>MAEDYVEKIYAGFLGMNMGIQLGAPVESPLWNYERLRATFGDIRGPIHRYSVFAADDDVNGPVFFMRSLYDKRDQGELTAQDVAEAWLNYTRAGRGMFWWGGYGISTEHTAYLNLKSAIPAPRSGSIEQNGTALAEQIGGQIFIDTWGLVFPGEPTLAADYAQTAASVSHDGEGLLGARFFGAAIAEAFRAKTIDQVMKRALAEIPEDSDYSRVVKAVMVFHEDEQEDFRACVDMVRREWGYERYPGNCPIIPNAGICALAMLYGNGDLGRTIEIAVMCGWDTDCNAGNVGTVLGVLNGPEGLPGRYREPIGDRIILSSACGSLNILDVPSFSKELACLGYRLAEQPVPEEVAEWITPGQLHFDFSLPGSVHGFRTDGLMSAPSKGTAAGDERGLRIVLDNISVVSQRRLWYKPYYMRKDFEDERYDPVFSPLAYQGQEAELELYLKQWEGDAEIGVFPYVRTAVGVKILEGPWRILKRKEATRISFLLPDTQGDCIDEVGIRIAGDGHFLSGSGMLYLRSFKISGPYRQKIDFRKQTIQFGSITPFSHNEGHWSLSPDGMGMEAMSLAKAQSYTGWYYTKEGGIRCPVTPITGEGHMLGIRVQGVMRGYYAGLYRKNKAAILKEDFGVTILTETDFEWQIGKCYDIVLTAEQEVLSLFIDGREILRVKDRQFSYGMFGCIRLYAGRCLYGNMEITGTKLL</sequence>
<dbReference type="SUPFAM" id="SSF101478">
    <property type="entry name" value="ADP-ribosylglycohydrolase"/>
    <property type="match status" value="1"/>
</dbReference>
<dbReference type="EMBL" id="JAHQCX010000027">
    <property type="protein sequence ID" value="MBU9729027.1"/>
    <property type="molecule type" value="Genomic_DNA"/>
</dbReference>
<reference evidence="1 2" key="1">
    <citation type="submission" date="2021-06" db="EMBL/GenBank/DDBJ databases">
        <title>Description of novel taxa of the family Lachnospiraceae.</title>
        <authorList>
            <person name="Chaplin A.V."/>
            <person name="Sokolova S.R."/>
            <person name="Pikina A.P."/>
            <person name="Korzhanova M."/>
            <person name="Belova V."/>
            <person name="Korostin D."/>
            <person name="Efimov B.A."/>
        </authorList>
    </citation>
    <scope>NUCLEOTIDE SEQUENCE [LARGE SCALE GENOMIC DNA]</scope>
    <source>
        <strain evidence="1 2">ASD4241</strain>
    </source>
</reference>
<dbReference type="Pfam" id="PF03747">
    <property type="entry name" value="ADP_ribosyl_GH"/>
    <property type="match status" value="1"/>
</dbReference>
<dbReference type="InterPro" id="IPR036705">
    <property type="entry name" value="Ribosyl_crysJ1_sf"/>
</dbReference>
<dbReference type="Gene3D" id="1.10.4080.10">
    <property type="entry name" value="ADP-ribosylation/Crystallin J1"/>
    <property type="match status" value="1"/>
</dbReference>
<evidence type="ECO:0000313" key="1">
    <source>
        <dbReference type="EMBL" id="MBU9729027.1"/>
    </source>
</evidence>
<proteinExistence type="predicted"/>
<keyword evidence="2" id="KW-1185">Reference proteome</keyword>
<dbReference type="Proteomes" id="UP001314681">
    <property type="component" value="Unassembled WGS sequence"/>
</dbReference>
<protein>
    <submittedName>
        <fullName evidence="1">ADP-ribosylglycohydrolase family protein</fullName>
    </submittedName>
</protein>